<evidence type="ECO:0000313" key="4">
    <source>
        <dbReference type="Proteomes" id="UP001172155"/>
    </source>
</evidence>
<evidence type="ECO:0000313" key="3">
    <source>
        <dbReference type="EMBL" id="KAK0750582.1"/>
    </source>
</evidence>
<keyword evidence="4" id="KW-1185">Reference proteome</keyword>
<dbReference type="Proteomes" id="UP001172155">
    <property type="component" value="Unassembled WGS sequence"/>
</dbReference>
<evidence type="ECO:0000256" key="2">
    <source>
        <dbReference type="SAM" id="SignalP"/>
    </source>
</evidence>
<dbReference type="EMBL" id="JAUKUD010000003">
    <property type="protein sequence ID" value="KAK0750582.1"/>
    <property type="molecule type" value="Genomic_DNA"/>
</dbReference>
<feature type="signal peptide" evidence="2">
    <location>
        <begin position="1"/>
        <end position="25"/>
    </location>
</feature>
<feature type="compositionally biased region" description="Polar residues" evidence="1">
    <location>
        <begin position="94"/>
        <end position="104"/>
    </location>
</feature>
<accession>A0AA40F3J7</accession>
<dbReference type="AlphaFoldDB" id="A0AA40F3J7"/>
<keyword evidence="2" id="KW-0732">Signal</keyword>
<reference evidence="3" key="1">
    <citation type="submission" date="2023-06" db="EMBL/GenBank/DDBJ databases">
        <title>Genome-scale phylogeny and comparative genomics of the fungal order Sordariales.</title>
        <authorList>
            <consortium name="Lawrence Berkeley National Laboratory"/>
            <person name="Hensen N."/>
            <person name="Bonometti L."/>
            <person name="Westerberg I."/>
            <person name="Brannstrom I.O."/>
            <person name="Guillou S."/>
            <person name="Cros-Aarteil S."/>
            <person name="Calhoun S."/>
            <person name="Haridas S."/>
            <person name="Kuo A."/>
            <person name="Mondo S."/>
            <person name="Pangilinan J."/>
            <person name="Riley R."/>
            <person name="LaButti K."/>
            <person name="Andreopoulos B."/>
            <person name="Lipzen A."/>
            <person name="Chen C."/>
            <person name="Yanf M."/>
            <person name="Daum C."/>
            <person name="Ng V."/>
            <person name="Clum A."/>
            <person name="Steindorff A."/>
            <person name="Ohm R."/>
            <person name="Martin F."/>
            <person name="Silar P."/>
            <person name="Natvig D."/>
            <person name="Lalanne C."/>
            <person name="Gautier V."/>
            <person name="Ament-velasquez S.L."/>
            <person name="Kruys A."/>
            <person name="Hutchinson M.I."/>
            <person name="Powell A.J."/>
            <person name="Barry K."/>
            <person name="Miller A.N."/>
            <person name="Grigoriev I.V."/>
            <person name="Debuchy R."/>
            <person name="Gladieux P."/>
            <person name="Thoren M.H."/>
            <person name="Johannesson H."/>
        </authorList>
    </citation>
    <scope>NUCLEOTIDE SEQUENCE</scope>
    <source>
        <strain evidence="3">SMH3187-1</strain>
    </source>
</reference>
<evidence type="ECO:0000256" key="1">
    <source>
        <dbReference type="SAM" id="MobiDB-lite"/>
    </source>
</evidence>
<gene>
    <name evidence="3" type="ORF">B0T18DRAFT_488185</name>
</gene>
<feature type="chain" id="PRO_5041415159" evidence="2">
    <location>
        <begin position="26"/>
        <end position="149"/>
    </location>
</feature>
<proteinExistence type="predicted"/>
<name>A0AA40F3J7_9PEZI</name>
<comment type="caution">
    <text evidence="3">The sequence shown here is derived from an EMBL/GenBank/DDBJ whole genome shotgun (WGS) entry which is preliminary data.</text>
</comment>
<protein>
    <submittedName>
        <fullName evidence="3">Uncharacterized protein</fullName>
    </submittedName>
</protein>
<feature type="compositionally biased region" description="Low complexity" evidence="1">
    <location>
        <begin position="113"/>
        <end position="125"/>
    </location>
</feature>
<feature type="compositionally biased region" description="Low complexity" evidence="1">
    <location>
        <begin position="26"/>
        <end position="67"/>
    </location>
</feature>
<sequence length="149" mass="14554">MMSSRSNISMLSLSFLLLLVGSVNAGDTSTSTSSSTTTAAAATTTTTTTAASTTTTKAAVTTTTTVKPTLTNPAVPTKSVTDEVCYEPEEETSTGKPSVPTTFSKVPGGGSGPAPTGSAPKPSSTVITSGGRAVVPGLALGLLAAVAVL</sequence>
<organism evidence="3 4">
    <name type="scientific">Schizothecium vesticola</name>
    <dbReference type="NCBI Taxonomy" id="314040"/>
    <lineage>
        <taxon>Eukaryota</taxon>
        <taxon>Fungi</taxon>
        <taxon>Dikarya</taxon>
        <taxon>Ascomycota</taxon>
        <taxon>Pezizomycotina</taxon>
        <taxon>Sordariomycetes</taxon>
        <taxon>Sordariomycetidae</taxon>
        <taxon>Sordariales</taxon>
        <taxon>Schizotheciaceae</taxon>
        <taxon>Schizothecium</taxon>
    </lineage>
</organism>
<feature type="region of interest" description="Disordered" evidence="1">
    <location>
        <begin position="26"/>
        <end position="125"/>
    </location>
</feature>